<keyword evidence="3" id="KW-1185">Reference proteome</keyword>
<comment type="caution">
    <text evidence="2">The sequence shown here is derived from an EMBL/GenBank/DDBJ whole genome shotgun (WGS) entry which is preliminary data.</text>
</comment>
<feature type="compositionally biased region" description="Polar residues" evidence="1">
    <location>
        <begin position="1404"/>
        <end position="1414"/>
    </location>
</feature>
<dbReference type="GeneID" id="92515310"/>
<sequence>MRLATRSALGTPFASPTSSRMDESPGAWRTSVDAHIGCEGKHSRSTPTLFKLQQELFALRRRLAYLLASASTDARASTGIQVPLLGRSGRRAALALSLAHSIFRVCAESACAAEEAESVEETATRVAQGNGQCRSELGRYRSEQCGGARFSSSAAEEQPTSFVRLLQPEWKGYGPYMYRSLAQPVELAPAEVYALLKWCADQVRAYASAVAAAANRKDPELPSAVCNSGATIASAPHCAEARSLSAAAVSSSGERNGGGGEEKGMGCERRTLCKAASSRLPRGAASATRGPSTLSMARCLSRDCFRSAEADNNRTLPLSFRSLDAELVEEAVSNAAALMGLTATLARMAAESALPTADEFSGCLPKETAQQGQLPRAAKVDDAGRCCEKNPAEGGEVLLGRVVGDVVLAVCGALHTVHDAGLLGAYVAGHAGGLDSGPGHDTSSDPEEGSLVRTAILCEQTRRFRSLHRRLSFSPSVLQSVLCCERESWSLALRLVERMAAWNAILSETLGTAPHAVTASSVPSQPDAPPSPVAADGGDTDSLGVASAAPAAALLSLNTDTVHMLLYVLAQHGRLAEVLRLIEAVCGVRAFRALLGCLAADDRDATADAALVLIAQLAVANADPTAAVALLRQASSPAVDASPCAADSAASAVFGDRDPKAPLSAVLPDRTRCVERVVRAGLVPQRVLSITEYAVLLRRVMGNHIRGEAAHGAAAGTPTHSSGLGIGVGWWLSPSQVWRFSAGLPHHARTALCLTGFQVNMHHGLTDMLSLEDLYVVLTISRQLVRRHDAELRRLRARQVKPADDDDGDAGSDFSKHPHRQWATWGVVSEGPRSTPLRLPGPSREPPPLTFTGFSTDTCETNSNCPNVEPDAPYKALLQCTPELLLRLLPARRRAAGPASTYHIQQLCVTSYAALRRAMPTASSAGTESETTAPHTTATARLPRCAAALDRSTASRAVAASAVLLSLISQEMLSLLRAARYTRKIALFWDSALSALAVQQVQGHVLGGYAVQAAHRGGGLSESRVLTSSAIRGSGGRIQATDYVREEVANALALQAEAAVGESLLATRRLVAPLPALAPYLSAYTVAALVQRPFRRAFTWQQCAALLPYTPLGSRSQLWLLQRVARDSEGRRVAFPGAADVPGVDLPAAPGPRTPWTLSALSIAALETAARMVTIRASPRSYQQRQGSQAGASLGATPGEAKGPFMRRLAVPWLREEAAAPALADTVAEAECSLLALLLEGNWARALQALAGAPSRVQVGGASHVVRLLVEADVWRDLDDAQRQPLARLAMQSTAHYRGGASGLLEDILKTALEQGLWHSGLSFYQSVAVEQPELVRKCRHAQRYAAQLCRGLLERTSMTKTVAHMTKAARHGQWAEAAACFLRYATQRHSEPGAADRSPIPVLSSSGSLTAAESGNAATPNTAPAGAAGERTAAPRTASTTAVLPTTTEELESLAALLTSAEPRVPLLPTAARAAASSPPFALPSNGNSAWIPADLAHVAQTARYAMLRTPALWTHALRWLPTTALPLPFHHEQMWRDVCADNTAKLWALLPPPSKRGTIADEESRSAQLVAAAQSKESTVALVASTTEAALSLVEAARRAHRPRHTNEAAQEQQIAVADALRVLQQAGAWEQATLLYDKAVESQCMPYASSSTVLATALQGGAPWQVTLMYFFRMSQRQRPDVNATTVALQACVKGGQWEAAFRVLRQSVLTQASPAPRLVMLAVSVALECGAWSHALATAHQYRRTRSSQLAHVVLLTYVRTQHWDDATEYFYDCIRRGLRPLDASLELAIIASEAASSEYRKTALMVGAIASALEDLYRMSGVVLEHIIFVHRRAQGCAMQRKGAPDALCGMPELVLAGAAGIRDGGEYILPQPGIRLLEGGS</sequence>
<dbReference type="Gene3D" id="1.25.40.10">
    <property type="entry name" value="Tetratricopeptide repeat domain"/>
    <property type="match status" value="1"/>
</dbReference>
<feature type="region of interest" description="Disordered" evidence="1">
    <location>
        <begin position="517"/>
        <end position="539"/>
    </location>
</feature>
<gene>
    <name evidence="2" type="ORF">LSCM1_05327</name>
</gene>
<dbReference type="EMBL" id="JAFEUZ010000025">
    <property type="protein sequence ID" value="KAG5476993.1"/>
    <property type="molecule type" value="Genomic_DNA"/>
</dbReference>
<protein>
    <submittedName>
        <fullName evidence="2">Uncharacterized protein</fullName>
    </submittedName>
</protein>
<reference evidence="3" key="1">
    <citation type="journal article" date="2021" name="Microbiol. Resour. Announc.">
        <title>LGAAP: Leishmaniinae Genome Assembly and Annotation Pipeline.</title>
        <authorList>
            <person name="Almutairi H."/>
            <person name="Urbaniak M.D."/>
            <person name="Bates M.D."/>
            <person name="Jariyapan N."/>
            <person name="Kwakye-Nuako G."/>
            <person name="Thomaz-Soccol V."/>
            <person name="Al-Salem W.S."/>
            <person name="Dillon R.J."/>
            <person name="Bates P.A."/>
            <person name="Gatherer D."/>
        </authorList>
    </citation>
    <scope>NUCLEOTIDE SEQUENCE [LARGE SCALE GENOMIC DNA]</scope>
</reference>
<feature type="compositionally biased region" description="Low complexity" evidence="1">
    <location>
        <begin position="1416"/>
        <end position="1446"/>
    </location>
</feature>
<feature type="region of interest" description="Disordered" evidence="1">
    <location>
        <begin position="1178"/>
        <end position="1199"/>
    </location>
</feature>
<dbReference type="RefSeq" id="XP_067178163.1">
    <property type="nucleotide sequence ID" value="XM_067322798.1"/>
</dbReference>
<dbReference type="OrthoDB" id="273695at2759"/>
<reference evidence="3" key="2">
    <citation type="journal article" date="2021" name="Sci. Data">
        <title>Chromosome-scale genome sequencing, assembly and annotation of six genomes from subfamily Leishmaniinae.</title>
        <authorList>
            <person name="Almutairi H."/>
            <person name="Urbaniak M.D."/>
            <person name="Bates M.D."/>
            <person name="Jariyapan N."/>
            <person name="Kwakye-Nuako G."/>
            <person name="Thomaz Soccol V."/>
            <person name="Al-Salem W.S."/>
            <person name="Dillon R.J."/>
            <person name="Bates P.A."/>
            <person name="Gatherer D."/>
        </authorList>
    </citation>
    <scope>NUCLEOTIDE SEQUENCE [LARGE SCALE GENOMIC DNA]</scope>
</reference>
<accession>A0A836KSV3</accession>
<name>A0A836KSV3_9TRYP</name>
<dbReference type="KEGG" id="lmat:92515310"/>
<feature type="compositionally biased region" description="Polar residues" evidence="1">
    <location>
        <begin position="1180"/>
        <end position="1191"/>
    </location>
</feature>
<proteinExistence type="predicted"/>
<evidence type="ECO:0000256" key="1">
    <source>
        <dbReference type="SAM" id="MobiDB-lite"/>
    </source>
</evidence>
<evidence type="ECO:0000313" key="3">
    <source>
        <dbReference type="Proteomes" id="UP000673552"/>
    </source>
</evidence>
<feature type="region of interest" description="Disordered" evidence="1">
    <location>
        <begin position="1392"/>
        <end position="1446"/>
    </location>
</feature>
<dbReference type="InterPro" id="IPR011990">
    <property type="entry name" value="TPR-like_helical_dom_sf"/>
</dbReference>
<evidence type="ECO:0000313" key="2">
    <source>
        <dbReference type="EMBL" id="KAG5476993.1"/>
    </source>
</evidence>
<feature type="region of interest" description="Disordered" evidence="1">
    <location>
        <begin position="1"/>
        <end position="26"/>
    </location>
</feature>
<organism evidence="2 3">
    <name type="scientific">Leishmania martiniquensis</name>
    <dbReference type="NCBI Taxonomy" id="1580590"/>
    <lineage>
        <taxon>Eukaryota</taxon>
        <taxon>Discoba</taxon>
        <taxon>Euglenozoa</taxon>
        <taxon>Kinetoplastea</taxon>
        <taxon>Metakinetoplastina</taxon>
        <taxon>Trypanosomatida</taxon>
        <taxon>Trypanosomatidae</taxon>
        <taxon>Leishmaniinae</taxon>
        <taxon>Leishmania</taxon>
    </lineage>
</organism>
<dbReference type="Proteomes" id="UP000673552">
    <property type="component" value="Unassembled WGS sequence"/>
</dbReference>